<evidence type="ECO:0000256" key="1">
    <source>
        <dbReference type="SAM" id="MobiDB-lite"/>
    </source>
</evidence>
<proteinExistence type="predicted"/>
<comment type="caution">
    <text evidence="2">The sequence shown here is derived from an EMBL/GenBank/DDBJ whole genome shotgun (WGS) entry which is preliminary data.</text>
</comment>
<protein>
    <submittedName>
        <fullName evidence="2">Uncharacterized protein</fullName>
    </submittedName>
</protein>
<gene>
    <name evidence="2" type="ORF">ODALV1_LOCUS27311</name>
</gene>
<feature type="compositionally biased region" description="Low complexity" evidence="1">
    <location>
        <begin position="198"/>
        <end position="215"/>
    </location>
</feature>
<name>A0ABP1RXG3_9HEXA</name>
<dbReference type="EMBL" id="CAXLJM020000122">
    <property type="protein sequence ID" value="CAL8138308.1"/>
    <property type="molecule type" value="Genomic_DNA"/>
</dbReference>
<keyword evidence="3" id="KW-1185">Reference proteome</keyword>
<evidence type="ECO:0000313" key="3">
    <source>
        <dbReference type="Proteomes" id="UP001642540"/>
    </source>
</evidence>
<organism evidence="2 3">
    <name type="scientific">Orchesella dallaii</name>
    <dbReference type="NCBI Taxonomy" id="48710"/>
    <lineage>
        <taxon>Eukaryota</taxon>
        <taxon>Metazoa</taxon>
        <taxon>Ecdysozoa</taxon>
        <taxon>Arthropoda</taxon>
        <taxon>Hexapoda</taxon>
        <taxon>Collembola</taxon>
        <taxon>Entomobryomorpha</taxon>
        <taxon>Entomobryoidea</taxon>
        <taxon>Orchesellidae</taxon>
        <taxon>Orchesellinae</taxon>
        <taxon>Orchesella</taxon>
    </lineage>
</organism>
<accession>A0ABP1RXG3</accession>
<evidence type="ECO:0000313" key="2">
    <source>
        <dbReference type="EMBL" id="CAL8138308.1"/>
    </source>
</evidence>
<feature type="region of interest" description="Disordered" evidence="1">
    <location>
        <begin position="1"/>
        <end position="86"/>
    </location>
</feature>
<feature type="region of interest" description="Disordered" evidence="1">
    <location>
        <begin position="132"/>
        <end position="165"/>
    </location>
</feature>
<dbReference type="Proteomes" id="UP001642540">
    <property type="component" value="Unassembled WGS sequence"/>
</dbReference>
<feature type="compositionally biased region" description="Polar residues" evidence="1">
    <location>
        <begin position="30"/>
        <end position="42"/>
    </location>
</feature>
<sequence length="345" mass="37296">MGHGGENTVCSPKNQSNHYPQVGGPHSKKPNSLTKANTNISSGGICHNHDNSKATFSSSKMTKKLHSHSTPQPHSKPINMGKARQSPGKIDYPTPPKGNKTNLVALQQFQQHQIPFHWLKQQSLTANKGQLNAAAPRQKSFSPPTLHPMPSLGEAKPRTASPVMPGSKPKEHFYAGARFETHPSHLGLPVPPSHWTAPLQRSQSQPSSPVPTSLPQKGFSVDLATLFGHSESSFKSASFPGERLMDALVKEESDRKMKQKDNVSIEGKVIGSLALAQVTNNYEKSNDETDELKKALGLGTFTSPVIAASRMSTTGGCRPYGSDMSPTTKYQDISDQLKTLLKVAA</sequence>
<feature type="compositionally biased region" description="Polar residues" evidence="1">
    <location>
        <begin position="8"/>
        <end position="19"/>
    </location>
</feature>
<feature type="region of interest" description="Disordered" evidence="1">
    <location>
        <begin position="184"/>
        <end position="215"/>
    </location>
</feature>
<reference evidence="2 3" key="1">
    <citation type="submission" date="2024-08" db="EMBL/GenBank/DDBJ databases">
        <authorList>
            <person name="Cucini C."/>
            <person name="Frati F."/>
        </authorList>
    </citation>
    <scope>NUCLEOTIDE SEQUENCE [LARGE SCALE GENOMIC DNA]</scope>
</reference>